<gene>
    <name evidence="2" type="ORF">UFOVP1191_45</name>
    <name evidence="3" type="ORF">UFOVP1252_14</name>
    <name evidence="1" type="ORF">UFOVP529_107</name>
</gene>
<protein>
    <submittedName>
        <fullName evidence="3">Uncharacterized protein</fullName>
    </submittedName>
</protein>
<dbReference type="EMBL" id="LR796510">
    <property type="protein sequence ID" value="CAB4149329.1"/>
    <property type="molecule type" value="Genomic_DNA"/>
</dbReference>
<evidence type="ECO:0000313" key="2">
    <source>
        <dbReference type="EMBL" id="CAB4190246.1"/>
    </source>
</evidence>
<dbReference type="EMBL" id="LR797211">
    <property type="protein sequence ID" value="CAB4194336.1"/>
    <property type="molecule type" value="Genomic_DNA"/>
</dbReference>
<dbReference type="SUPFAM" id="SSF49785">
    <property type="entry name" value="Galactose-binding domain-like"/>
    <property type="match status" value="1"/>
</dbReference>
<evidence type="ECO:0000313" key="1">
    <source>
        <dbReference type="EMBL" id="CAB4149329.1"/>
    </source>
</evidence>
<dbReference type="Gene3D" id="2.60.120.260">
    <property type="entry name" value="Galactose-binding domain-like"/>
    <property type="match status" value="1"/>
</dbReference>
<proteinExistence type="predicted"/>
<name>A0A6J5RJ58_9CAUD</name>
<evidence type="ECO:0000313" key="3">
    <source>
        <dbReference type="EMBL" id="CAB4194336.1"/>
    </source>
</evidence>
<dbReference type="InterPro" id="IPR008979">
    <property type="entry name" value="Galactose-bd-like_sf"/>
</dbReference>
<sequence length="406" mass="42840">MAKKAQIWSGTAWVDVLSNASQAIYYTSTAPSSANNGDLWIDSDDDMAANQSILDSVTSSSTSSAAASNSVKLAYDAATSTRNILINGAFDVWQRGTSITVGNFTADRWLQSWSAGQSTVASRQSFALGSAPVSGYEGQFFHRCSWSGTASGVYSLSNRIEDVRTFAGQAVTLSFWAKASSATSVMSMAIGQIFGSGGSPSSEVYTVGSAIGLTTSWQRFSQTFNVPSISGKTIGTNLNSYISVAPFYSNATVTGIDFDIWGVQLESGSVATPFARASRTIEQEVASCYRYYYRITPGGTNRHFGFGYLRTATTATVQVDFPVIMRTAPTAIETSGTVTDYSLMYIATAGETGTLNSVVPVIAETSQYNSRITVTVASLAAGATLGSAAFLRAANATAYLGFSAEM</sequence>
<reference evidence="3" key="1">
    <citation type="submission" date="2020-05" db="EMBL/GenBank/DDBJ databases">
        <authorList>
            <person name="Chiriac C."/>
            <person name="Salcher M."/>
            <person name="Ghai R."/>
            <person name="Kavagutti S V."/>
        </authorList>
    </citation>
    <scope>NUCLEOTIDE SEQUENCE</scope>
</reference>
<dbReference type="EMBL" id="LR797158">
    <property type="protein sequence ID" value="CAB4190246.1"/>
    <property type="molecule type" value="Genomic_DNA"/>
</dbReference>
<accession>A0A6J5RJ58</accession>
<organism evidence="3">
    <name type="scientific">uncultured Caudovirales phage</name>
    <dbReference type="NCBI Taxonomy" id="2100421"/>
    <lineage>
        <taxon>Viruses</taxon>
        <taxon>Duplodnaviria</taxon>
        <taxon>Heunggongvirae</taxon>
        <taxon>Uroviricota</taxon>
        <taxon>Caudoviricetes</taxon>
        <taxon>Peduoviridae</taxon>
        <taxon>Maltschvirus</taxon>
        <taxon>Maltschvirus maltsch</taxon>
    </lineage>
</organism>